<dbReference type="InterPro" id="IPR011053">
    <property type="entry name" value="Single_hybrid_motif"/>
</dbReference>
<evidence type="ECO:0000313" key="2">
    <source>
        <dbReference type="EMBL" id="KAA6123636.1"/>
    </source>
</evidence>
<gene>
    <name evidence="2" type="ORF">F3I20_13435</name>
</gene>
<comment type="caution">
    <text evidence="2">The sequence shown here is derived from an EMBL/GenBank/DDBJ whole genome shotgun (WGS) entry which is preliminary data.</text>
</comment>
<evidence type="ECO:0000313" key="3">
    <source>
        <dbReference type="Proteomes" id="UP000324255"/>
    </source>
</evidence>
<dbReference type="SUPFAM" id="SSF51230">
    <property type="entry name" value="Single hybrid motif"/>
    <property type="match status" value="1"/>
</dbReference>
<dbReference type="Pfam" id="PF00364">
    <property type="entry name" value="Biotin_lipoyl"/>
    <property type="match status" value="1"/>
</dbReference>
<evidence type="ECO:0000259" key="1">
    <source>
        <dbReference type="Pfam" id="PF00364"/>
    </source>
</evidence>
<dbReference type="CDD" id="cd06850">
    <property type="entry name" value="biotinyl_domain"/>
    <property type="match status" value="1"/>
</dbReference>
<sequence length="146" mass="15469">MEKHSLALPELRQVAHKMRAAGLGSIELSGKDWKVRLHYNPGPPQLNAKPPALPATVSLPDAPASTAVVAPIPGKILLQHPLNGVAFARAGQQVKQDEVLALVQVGYLYLPVTSPADGTLTSIAVTQDQPVEYGSEVAQLNIMVNV</sequence>
<dbReference type="Gene3D" id="2.40.50.100">
    <property type="match status" value="1"/>
</dbReference>
<organism evidence="2 3">
    <name type="scientific">Candidatus Pantoea gossypiicola</name>
    <dbReference type="NCBI Taxonomy" id="2608008"/>
    <lineage>
        <taxon>Bacteria</taxon>
        <taxon>Pseudomonadati</taxon>
        <taxon>Pseudomonadota</taxon>
        <taxon>Gammaproteobacteria</taxon>
        <taxon>Enterobacterales</taxon>
        <taxon>Erwiniaceae</taxon>
        <taxon>Pantoea</taxon>
    </lineage>
</organism>
<dbReference type="AlphaFoldDB" id="A0AB34CIV6"/>
<dbReference type="Proteomes" id="UP000324255">
    <property type="component" value="Unassembled WGS sequence"/>
</dbReference>
<feature type="domain" description="Lipoyl-binding" evidence="1">
    <location>
        <begin position="85"/>
        <end position="140"/>
    </location>
</feature>
<proteinExistence type="predicted"/>
<keyword evidence="3" id="KW-1185">Reference proteome</keyword>
<accession>A0AB34CIV6</accession>
<name>A0AB34CIV6_9GAMM</name>
<dbReference type="EMBL" id="VWVM01000009">
    <property type="protein sequence ID" value="KAA6123636.1"/>
    <property type="molecule type" value="Genomic_DNA"/>
</dbReference>
<reference evidence="2 3" key="1">
    <citation type="submission" date="2019-09" db="EMBL/GenBank/DDBJ databases">
        <title>Genomic diversity of phyloplane-associated Pantoea species in Pakistan cotton crop.</title>
        <authorList>
            <person name="Tufail M.R."/>
            <person name="Cook D.R."/>
        </authorList>
    </citation>
    <scope>NUCLEOTIDE SEQUENCE [LARGE SCALE GENOMIC DNA]</scope>
    <source>
        <strain evidence="2 3">B_8</strain>
    </source>
</reference>
<dbReference type="RefSeq" id="WP_150014682.1">
    <property type="nucleotide sequence ID" value="NZ_VWVM01000009.1"/>
</dbReference>
<protein>
    <submittedName>
        <fullName evidence="2">Acetyl-CoA carboxylase biotin carboxyl carrier protein subunit</fullName>
    </submittedName>
</protein>
<dbReference type="InterPro" id="IPR000089">
    <property type="entry name" value="Biotin_lipoyl"/>
</dbReference>